<dbReference type="OrthoDB" id="2522565at2759"/>
<evidence type="ECO:0000313" key="3">
    <source>
        <dbReference type="Proteomes" id="UP000198372"/>
    </source>
</evidence>
<feature type="compositionally biased region" description="Low complexity" evidence="1">
    <location>
        <begin position="109"/>
        <end position="124"/>
    </location>
</feature>
<keyword evidence="3" id="KW-1185">Reference proteome</keyword>
<evidence type="ECO:0000256" key="1">
    <source>
        <dbReference type="SAM" id="MobiDB-lite"/>
    </source>
</evidence>
<protein>
    <submittedName>
        <fullName evidence="2">BQ2448_1635 protein</fullName>
    </submittedName>
</protein>
<gene>
    <name evidence="2" type="ORF">BQ2448_1635</name>
</gene>
<sequence>MAAAPLGLGVQDAQALEEGTFMNPSTSTSPTSTTPTPTLGLASNGVGLDAGASNGGIPPFTNQNHMHPTQALPPYQAPTYGYLNGGLETETKEGGGRTPSHKKSNRALSAAPIAPSSTSTNTIPGAEGTDWTSLKMRAEAVFRQWKRVWDKDGFAGLQQKWRHTAVPSQLVRAPPRRRALALLALVLVLLFLCFPRGRSNSVGNEQAHAILQDSDVSGAIIDRTTGTHRSANKAKVLESFTNPYGFMNLIDPYAGGVYNPSVLVLPDTVGNDRRFLFVARGPEKYEVIGGEDTRWESVLGCFMIVLKRAHLNLPYLARETELETLKLPAERKVEYLRCHDSIYDQVSSGHSKISSSWNETLIPAEFGCLQFVGPEDPRLFFTNDGQPLIIYSQTGRSPNICRAIYLIDARVVVPGLSKALKKGGWNAPIVFSEQTDLIRENQFNIEKNWAPFLGEKDELHFHVSLAPQEVFKYVPGMTLRAMVPNPPKHNCLTSVINAQMNRAKLHHATPLLRATLCRRGECKPDIHNTVLFGMIHVKYHPEPYLFYERRVVTWNVTAPYNYLSVSKPLTYSGTNQADPIFTVSIAWDHPSDRYGLGLNHGFLDDTILTSFGVGDYGSAYIDILARDLLSDHEICEGFGKHSMFG</sequence>
<dbReference type="EMBL" id="FMSP01000005">
    <property type="protein sequence ID" value="SCV70241.1"/>
    <property type="molecule type" value="Genomic_DNA"/>
</dbReference>
<dbReference type="Proteomes" id="UP000198372">
    <property type="component" value="Unassembled WGS sequence"/>
</dbReference>
<name>A0A238FDN7_9BASI</name>
<organism evidence="2 3">
    <name type="scientific">Microbotryum intermedium</name>
    <dbReference type="NCBI Taxonomy" id="269621"/>
    <lineage>
        <taxon>Eukaryota</taxon>
        <taxon>Fungi</taxon>
        <taxon>Dikarya</taxon>
        <taxon>Basidiomycota</taxon>
        <taxon>Pucciniomycotina</taxon>
        <taxon>Microbotryomycetes</taxon>
        <taxon>Microbotryales</taxon>
        <taxon>Microbotryaceae</taxon>
        <taxon>Microbotryum</taxon>
    </lineage>
</organism>
<evidence type="ECO:0000313" key="2">
    <source>
        <dbReference type="EMBL" id="SCV70241.1"/>
    </source>
</evidence>
<dbReference type="AlphaFoldDB" id="A0A238FDN7"/>
<reference evidence="3" key="1">
    <citation type="submission" date="2016-09" db="EMBL/GenBank/DDBJ databases">
        <authorList>
            <person name="Jeantristanb JTB J.-T."/>
            <person name="Ricardo R."/>
        </authorList>
    </citation>
    <scope>NUCLEOTIDE SEQUENCE [LARGE SCALE GENOMIC DNA]</scope>
</reference>
<proteinExistence type="predicted"/>
<accession>A0A238FDN7</accession>
<feature type="region of interest" description="Disordered" evidence="1">
    <location>
        <begin position="86"/>
        <end position="128"/>
    </location>
</feature>